<proteinExistence type="predicted"/>
<sequence>MEAETRNSNPFLKCTKGWFESCIAFLKNIGVNLRANEASGDLLHLLEQSHQATADFWDGFPECQPVAGLEYRFLNRGLWPLIFGFDSATQELKVIFPLINAVRIKPTIHALSRFIKYRARLGKNYATKEDAEKEMLSRLLQSYSLEFGELRNSEERQRRYGRQGHFYAMEDKSRRAPLIFVLRYTEDKEGKPIVIIITCHPFKSSRATRTKPKTRDQRAAQKRVWTQTLEQVEE</sequence>
<comment type="caution">
    <text evidence="1">The sequence shown here is derived from an EMBL/GenBank/DDBJ whole genome shotgun (WGS) entry which is preliminary data.</text>
</comment>
<reference evidence="1 2" key="1">
    <citation type="journal article" date="2015" name="Nature">
        <title>rRNA introns, odd ribosomes, and small enigmatic genomes across a large radiation of phyla.</title>
        <authorList>
            <person name="Brown C.T."/>
            <person name="Hug L.A."/>
            <person name="Thomas B.C."/>
            <person name="Sharon I."/>
            <person name="Castelle C.J."/>
            <person name="Singh A."/>
            <person name="Wilkins M.J."/>
            <person name="Williams K.H."/>
            <person name="Banfield J.F."/>
        </authorList>
    </citation>
    <scope>NUCLEOTIDE SEQUENCE [LARGE SCALE GENOMIC DNA]</scope>
</reference>
<accession>A0A0G1A795</accession>
<dbReference type="Proteomes" id="UP000034837">
    <property type="component" value="Unassembled WGS sequence"/>
</dbReference>
<name>A0A0G1A795_9BACT</name>
<evidence type="ECO:0000313" key="2">
    <source>
        <dbReference type="Proteomes" id="UP000034837"/>
    </source>
</evidence>
<dbReference type="AlphaFoldDB" id="A0A0G1A795"/>
<gene>
    <name evidence="1" type="ORF">UV20_C0004G0018</name>
</gene>
<organism evidence="1 2">
    <name type="scientific">Candidatus Magasanikbacteria bacterium GW2011_GWA2_42_32</name>
    <dbReference type="NCBI Taxonomy" id="1619039"/>
    <lineage>
        <taxon>Bacteria</taxon>
        <taxon>Candidatus Magasanikiibacteriota</taxon>
    </lineage>
</organism>
<dbReference type="EMBL" id="LCDO01000004">
    <property type="protein sequence ID" value="KKS56922.1"/>
    <property type="molecule type" value="Genomic_DNA"/>
</dbReference>
<protein>
    <submittedName>
        <fullName evidence="1">Uncharacterized protein</fullName>
    </submittedName>
</protein>
<evidence type="ECO:0000313" key="1">
    <source>
        <dbReference type="EMBL" id="KKS56922.1"/>
    </source>
</evidence>